<keyword evidence="3" id="KW-0548">Nucleotidyltransferase</keyword>
<evidence type="ECO:0000256" key="1">
    <source>
        <dbReference type="SAM" id="MobiDB-lite"/>
    </source>
</evidence>
<feature type="domain" description="Reverse transcriptase Ty1/copia-type" evidence="2">
    <location>
        <begin position="110"/>
        <end position="183"/>
    </location>
</feature>
<accession>A0A8H6Z6F8</accession>
<keyword evidence="3" id="KW-0695">RNA-directed DNA polymerase</keyword>
<sequence>MAGDTEADRFSHAPVTPSSNDTDLPPAGEVDDGAVPESDMPVVTTADEAAARAAREPWAMGTGKPTKTRANVALSTQSAPVPQSYQEAMEHPEVWMDPMQKEFVSLVGRETWELVDKPEGANVVDCKWVFAVKYNTEGEIIKRKARLVAKGFQQIAGVDFFETYAGVVRYESLRMLWAICVQEPGWETVYMRQPPGFTVPGMEDKVCRMLKSLYGFMQSGRNWSDDLDEKLTILKWIRSRADPAIRLRITDAGKSIMGIYTDDIEGMSTTQAAADEAQAGIKSAYEVTDVPRTSVTLGMAIEYDQNAGTLSISSRAYLERVLERYGMSNCNPKSTPLPVGVPIVPSKEPLSDHDREYMADKPYREAVGSIQHAANTTRPDLAFSVGRLATCVGNPQPEHWKATQHLLAYVKGTLDYKITYRRDSGMGLKPIGWVDSDYGSDLET</sequence>
<protein>
    <submittedName>
        <fullName evidence="3">Reverse transcriptase Ty1/copia-type domain-containing protein</fullName>
    </submittedName>
</protein>
<evidence type="ECO:0000259" key="2">
    <source>
        <dbReference type="Pfam" id="PF07727"/>
    </source>
</evidence>
<feature type="region of interest" description="Disordered" evidence="1">
    <location>
        <begin position="1"/>
        <end position="41"/>
    </location>
</feature>
<dbReference type="AlphaFoldDB" id="A0A8H6Z6F8"/>
<proteinExistence type="predicted"/>
<comment type="caution">
    <text evidence="3">The sequence shown here is derived from an EMBL/GenBank/DDBJ whole genome shotgun (WGS) entry which is preliminary data.</text>
</comment>
<dbReference type="EMBL" id="JACAZH010000003">
    <property type="protein sequence ID" value="KAF7373193.1"/>
    <property type="molecule type" value="Genomic_DNA"/>
</dbReference>
<dbReference type="OrthoDB" id="3344688at2759"/>
<keyword evidence="3" id="KW-0808">Transferase</keyword>
<reference evidence="3" key="1">
    <citation type="submission" date="2020-05" db="EMBL/GenBank/DDBJ databases">
        <title>Mycena genomes resolve the evolution of fungal bioluminescence.</title>
        <authorList>
            <person name="Tsai I.J."/>
        </authorList>
    </citation>
    <scope>NUCLEOTIDE SEQUENCE</scope>
    <source>
        <strain evidence="3">160909Yilan</strain>
    </source>
</reference>
<evidence type="ECO:0000313" key="4">
    <source>
        <dbReference type="Proteomes" id="UP000623467"/>
    </source>
</evidence>
<name>A0A8H6Z6F8_9AGAR</name>
<dbReference type="InterPro" id="IPR013103">
    <property type="entry name" value="RVT_2"/>
</dbReference>
<keyword evidence="4" id="KW-1185">Reference proteome</keyword>
<evidence type="ECO:0000313" key="3">
    <source>
        <dbReference type="EMBL" id="KAF7373193.1"/>
    </source>
</evidence>
<dbReference type="Pfam" id="PF07727">
    <property type="entry name" value="RVT_2"/>
    <property type="match status" value="2"/>
</dbReference>
<dbReference type="Proteomes" id="UP000623467">
    <property type="component" value="Unassembled WGS sequence"/>
</dbReference>
<organism evidence="3 4">
    <name type="scientific">Mycena sanguinolenta</name>
    <dbReference type="NCBI Taxonomy" id="230812"/>
    <lineage>
        <taxon>Eukaryota</taxon>
        <taxon>Fungi</taxon>
        <taxon>Dikarya</taxon>
        <taxon>Basidiomycota</taxon>
        <taxon>Agaricomycotina</taxon>
        <taxon>Agaricomycetes</taxon>
        <taxon>Agaricomycetidae</taxon>
        <taxon>Agaricales</taxon>
        <taxon>Marasmiineae</taxon>
        <taxon>Mycenaceae</taxon>
        <taxon>Mycena</taxon>
    </lineage>
</organism>
<dbReference type="GO" id="GO:0003964">
    <property type="term" value="F:RNA-directed DNA polymerase activity"/>
    <property type="evidence" value="ECO:0007669"/>
    <property type="project" value="UniProtKB-KW"/>
</dbReference>
<gene>
    <name evidence="3" type="ORF">MSAN_00527900</name>
</gene>
<feature type="domain" description="Reverse transcriptase Ty1/copia-type" evidence="2">
    <location>
        <begin position="187"/>
        <end position="337"/>
    </location>
</feature>
<feature type="compositionally biased region" description="Basic and acidic residues" evidence="1">
    <location>
        <begin position="1"/>
        <end position="11"/>
    </location>
</feature>
<dbReference type="PANTHER" id="PTHR11439">
    <property type="entry name" value="GAG-POL-RELATED RETROTRANSPOSON"/>
    <property type="match status" value="1"/>
</dbReference>